<name>A0ABD2AWT3_VESSQ</name>
<dbReference type="GO" id="GO:0007005">
    <property type="term" value="P:mitochondrion organization"/>
    <property type="evidence" value="ECO:0007669"/>
    <property type="project" value="UniProtKB-ARBA"/>
</dbReference>
<dbReference type="Pfam" id="PF17820">
    <property type="entry name" value="PDZ_6"/>
    <property type="match status" value="1"/>
</dbReference>
<evidence type="ECO:0000256" key="5">
    <source>
        <dbReference type="ARBA" id="ARBA00013033"/>
    </source>
</evidence>
<dbReference type="PANTHER" id="PTHR22939:SF129">
    <property type="entry name" value="SERINE PROTEASE HTRA2, MITOCHONDRIAL"/>
    <property type="match status" value="1"/>
</dbReference>
<keyword evidence="14" id="KW-0496">Mitochondrion</keyword>
<keyword evidence="22" id="KW-1185">Reference proteome</keyword>
<evidence type="ECO:0000256" key="18">
    <source>
        <dbReference type="ARBA" id="ARBA00035606"/>
    </source>
</evidence>
<dbReference type="GO" id="GO:0005758">
    <property type="term" value="C:mitochondrial intermembrane space"/>
    <property type="evidence" value="ECO:0007669"/>
    <property type="project" value="UniProtKB-SubCell"/>
</dbReference>
<dbReference type="PROSITE" id="PS50106">
    <property type="entry name" value="PDZ"/>
    <property type="match status" value="1"/>
</dbReference>
<evidence type="ECO:0000256" key="2">
    <source>
        <dbReference type="ARBA" id="ARBA00004304"/>
    </source>
</evidence>
<evidence type="ECO:0000259" key="20">
    <source>
        <dbReference type="PROSITE" id="PS50106"/>
    </source>
</evidence>
<dbReference type="GO" id="GO:0006508">
    <property type="term" value="P:proteolysis"/>
    <property type="evidence" value="ECO:0007669"/>
    <property type="project" value="UniProtKB-KW"/>
</dbReference>
<accession>A0ABD2AWT3</accession>
<dbReference type="InterPro" id="IPR001940">
    <property type="entry name" value="Peptidase_S1C"/>
</dbReference>
<keyword evidence="10" id="KW-0378">Hydrolase</keyword>
<evidence type="ECO:0000256" key="12">
    <source>
        <dbReference type="ARBA" id="ARBA00022946"/>
    </source>
</evidence>
<dbReference type="Gene3D" id="2.40.10.120">
    <property type="match status" value="1"/>
</dbReference>
<keyword evidence="8 19" id="KW-0812">Transmembrane</keyword>
<evidence type="ECO:0000256" key="6">
    <source>
        <dbReference type="ARBA" id="ARBA00016929"/>
    </source>
</evidence>
<reference evidence="21 22" key="1">
    <citation type="journal article" date="2024" name="Ann. Entomol. Soc. Am.">
        <title>Genomic analyses of the southern and eastern yellowjacket wasps (Hymenoptera: Vespidae) reveal evolutionary signatures of social life.</title>
        <authorList>
            <person name="Catto M.A."/>
            <person name="Caine P.B."/>
            <person name="Orr S.E."/>
            <person name="Hunt B.G."/>
            <person name="Goodisman M.A.D."/>
        </authorList>
    </citation>
    <scope>NUCLEOTIDE SEQUENCE [LARGE SCALE GENOMIC DNA]</scope>
    <source>
        <strain evidence="21">233</strain>
        <tissue evidence="21">Head and thorax</tissue>
    </source>
</reference>
<keyword evidence="15 19" id="KW-0472">Membrane</keyword>
<dbReference type="GO" id="GO:0031966">
    <property type="term" value="C:mitochondrial membrane"/>
    <property type="evidence" value="ECO:0007669"/>
    <property type="project" value="UniProtKB-SubCell"/>
</dbReference>
<keyword evidence="11" id="KW-0720">Serine protease</keyword>
<dbReference type="EC" id="3.4.21.108" evidence="5"/>
<dbReference type="InterPro" id="IPR041489">
    <property type="entry name" value="PDZ_6"/>
</dbReference>
<dbReference type="PRINTS" id="PR00834">
    <property type="entry name" value="PROTEASES2C"/>
</dbReference>
<evidence type="ECO:0000256" key="7">
    <source>
        <dbReference type="ARBA" id="ARBA00022670"/>
    </source>
</evidence>
<gene>
    <name evidence="21" type="ORF">V1478_007761</name>
</gene>
<evidence type="ECO:0000256" key="3">
    <source>
        <dbReference type="ARBA" id="ARBA00004375"/>
    </source>
</evidence>
<dbReference type="InterPro" id="IPR009003">
    <property type="entry name" value="Peptidase_S1_PA"/>
</dbReference>
<dbReference type="InterPro" id="IPR036034">
    <property type="entry name" value="PDZ_sf"/>
</dbReference>
<evidence type="ECO:0000256" key="17">
    <source>
        <dbReference type="ARBA" id="ARBA00029644"/>
    </source>
</evidence>
<feature type="transmembrane region" description="Helical" evidence="19">
    <location>
        <begin position="101"/>
        <end position="116"/>
    </location>
</feature>
<evidence type="ECO:0000256" key="8">
    <source>
        <dbReference type="ARBA" id="ARBA00022692"/>
    </source>
</evidence>
<comment type="subcellular location">
    <subcellularLocation>
        <location evidence="3">Mitochondrion intermembrane space</location>
        <topology evidence="3">Single-pass membrane protein</topology>
    </subcellularLocation>
    <subcellularLocation>
        <location evidence="2">Mitochondrion membrane</location>
        <topology evidence="2">Single-pass membrane protein</topology>
    </subcellularLocation>
</comment>
<dbReference type="Gene3D" id="2.30.42.10">
    <property type="match status" value="1"/>
</dbReference>
<evidence type="ECO:0000256" key="11">
    <source>
        <dbReference type="ARBA" id="ARBA00022825"/>
    </source>
</evidence>
<dbReference type="GO" id="GO:0008236">
    <property type="term" value="F:serine-type peptidase activity"/>
    <property type="evidence" value="ECO:0007669"/>
    <property type="project" value="UniProtKB-KW"/>
</dbReference>
<dbReference type="Pfam" id="PF13365">
    <property type="entry name" value="Trypsin_2"/>
    <property type="match status" value="1"/>
</dbReference>
<keyword evidence="16" id="KW-0865">Zymogen</keyword>
<keyword evidence="9" id="KW-0053">Apoptosis</keyword>
<dbReference type="AlphaFoldDB" id="A0ABD2AWT3"/>
<dbReference type="GO" id="GO:0006915">
    <property type="term" value="P:apoptotic process"/>
    <property type="evidence" value="ECO:0007669"/>
    <property type="project" value="UniProtKB-KW"/>
</dbReference>
<evidence type="ECO:0000313" key="22">
    <source>
        <dbReference type="Proteomes" id="UP001607302"/>
    </source>
</evidence>
<evidence type="ECO:0000256" key="1">
    <source>
        <dbReference type="ARBA" id="ARBA00001760"/>
    </source>
</evidence>
<protein>
    <recommendedName>
        <fullName evidence="6">Serine protease HTRA2, mitochondrial</fullName>
        <ecNumber evidence="5">3.4.21.108</ecNumber>
    </recommendedName>
    <alternativeName>
        <fullName evidence="17">High temperature requirement protein A2</fullName>
    </alternativeName>
</protein>
<evidence type="ECO:0000256" key="19">
    <source>
        <dbReference type="SAM" id="Phobius"/>
    </source>
</evidence>
<evidence type="ECO:0000256" key="14">
    <source>
        <dbReference type="ARBA" id="ARBA00023128"/>
    </source>
</evidence>
<evidence type="ECO:0000256" key="15">
    <source>
        <dbReference type="ARBA" id="ARBA00023136"/>
    </source>
</evidence>
<dbReference type="GO" id="GO:0043065">
    <property type="term" value="P:positive regulation of apoptotic process"/>
    <property type="evidence" value="ECO:0007669"/>
    <property type="project" value="UniProtKB-ARBA"/>
</dbReference>
<dbReference type="SMART" id="SM00228">
    <property type="entry name" value="PDZ"/>
    <property type="match status" value="1"/>
</dbReference>
<evidence type="ECO:0000256" key="13">
    <source>
        <dbReference type="ARBA" id="ARBA00022989"/>
    </source>
</evidence>
<proteinExistence type="inferred from homology"/>
<evidence type="ECO:0000256" key="10">
    <source>
        <dbReference type="ARBA" id="ARBA00022801"/>
    </source>
</evidence>
<evidence type="ECO:0000256" key="16">
    <source>
        <dbReference type="ARBA" id="ARBA00023145"/>
    </source>
</evidence>
<comment type="function">
    <text evidence="18">Serine protease that shows proteolytic activity against a non-specific substrate beta-casein. Promotes or induces cell death either by direct binding to and inhibition of BIRC proteins (also called inhibitor of apoptosis proteins, IAPs), leading to an increase in caspase activity, or by a BIRC inhibition-independent, caspase-independent and serine protease activity-dependent mechanism. Can antagonize antiapoptotic activity of th/Diap1 by directly inducing the degradation of th/Diap1.</text>
</comment>
<dbReference type="PANTHER" id="PTHR22939">
    <property type="entry name" value="SERINE PROTEASE FAMILY S1C HTRA-RELATED"/>
    <property type="match status" value="1"/>
</dbReference>
<dbReference type="EMBL" id="JAUDFV010000138">
    <property type="protein sequence ID" value="KAL2725088.1"/>
    <property type="molecule type" value="Genomic_DNA"/>
</dbReference>
<dbReference type="Proteomes" id="UP001607302">
    <property type="component" value="Unassembled WGS sequence"/>
</dbReference>
<keyword evidence="7" id="KW-0645">Protease</keyword>
<dbReference type="FunFam" id="2.40.10.120:FF:000004">
    <property type="entry name" value="Serine protease HTRA2, mitochondrial"/>
    <property type="match status" value="1"/>
</dbReference>
<dbReference type="SUPFAM" id="SSF50494">
    <property type="entry name" value="Trypsin-like serine proteases"/>
    <property type="match status" value="1"/>
</dbReference>
<comment type="caution">
    <text evidence="21">The sequence shown here is derived from an EMBL/GenBank/DDBJ whole genome shotgun (WGS) entry which is preliminary data.</text>
</comment>
<comment type="catalytic activity">
    <reaction evidence="1">
        <text>Cleavage of non-polar aliphatic amino-acids at the P1 position, with a preference for Val, Ile and Met. At the P2 and P3 positions, Arg is selected most strongly with a secondary preference for other hydrophilic residues.</text>
        <dbReference type="EC" id="3.4.21.108"/>
    </reaction>
</comment>
<keyword evidence="13 19" id="KW-1133">Transmembrane helix</keyword>
<feature type="domain" description="PDZ" evidence="20">
    <location>
        <begin position="354"/>
        <end position="448"/>
    </location>
</feature>
<dbReference type="InterPro" id="IPR001478">
    <property type="entry name" value="PDZ"/>
</dbReference>
<sequence>MAGREEKKRRTRASLLAGSWAWKLKPCYVVGIHFPRDRIQGGEEEGEEEQGGKRGVGVEAIFKKDYLSHTRSAVCLNVDQVRSKHLCQRDNRIYGRSGKHFLTYTLVISGIGYFLYKKRNDFYERFRDFTFGMPVVKSATIFTPSLVDYREKYNFIADVVAVSAPSVVYIEIKDEKKLDMFTGRPITASNGCGFIVASDGLILTNAHVVIKKRGTTVKVRLHDGTVYTGLIEDVDMQSDLATVRINKTDLPVMKLGNSADIRPGEFVIAIGSPLSLSNTITSGIVSSTNRPSEELGLDKKNLTYIQTDAAITFGNSGGPLVNLNGEAIGINAMKVTAGISFAIPIDYAKEFLRKAELRRKNKGKVPEAMETHRRRYMGITMLTITPDILFELQNKRGSSLDIIKHGVFVWRVIVDSPAYSGGLQAGDVITHVNEVPVLAAVNIYKALESSGPLKLTVVRQRDILTIMVDPEE</sequence>
<evidence type="ECO:0000256" key="9">
    <source>
        <dbReference type="ARBA" id="ARBA00022703"/>
    </source>
</evidence>
<keyword evidence="12" id="KW-0809">Transit peptide</keyword>
<organism evidence="21 22">
    <name type="scientific">Vespula squamosa</name>
    <name type="common">Southern yellow jacket</name>
    <name type="synonym">Wasp</name>
    <dbReference type="NCBI Taxonomy" id="30214"/>
    <lineage>
        <taxon>Eukaryota</taxon>
        <taxon>Metazoa</taxon>
        <taxon>Ecdysozoa</taxon>
        <taxon>Arthropoda</taxon>
        <taxon>Hexapoda</taxon>
        <taxon>Insecta</taxon>
        <taxon>Pterygota</taxon>
        <taxon>Neoptera</taxon>
        <taxon>Endopterygota</taxon>
        <taxon>Hymenoptera</taxon>
        <taxon>Apocrita</taxon>
        <taxon>Aculeata</taxon>
        <taxon>Vespoidea</taxon>
        <taxon>Vespidae</taxon>
        <taxon>Vespinae</taxon>
        <taxon>Vespula</taxon>
    </lineage>
</organism>
<comment type="similarity">
    <text evidence="4">Belongs to the peptidase S1C family.</text>
</comment>
<evidence type="ECO:0000256" key="4">
    <source>
        <dbReference type="ARBA" id="ARBA00010541"/>
    </source>
</evidence>
<evidence type="ECO:0000313" key="21">
    <source>
        <dbReference type="EMBL" id="KAL2725088.1"/>
    </source>
</evidence>
<dbReference type="SUPFAM" id="SSF50156">
    <property type="entry name" value="PDZ domain-like"/>
    <property type="match status" value="1"/>
</dbReference>